<evidence type="ECO:0000256" key="2">
    <source>
        <dbReference type="ARBA" id="ARBA00023002"/>
    </source>
</evidence>
<dbReference type="SUPFAM" id="SSF55347">
    <property type="entry name" value="Glyceraldehyde-3-phosphate dehydrogenase-like, C-terminal domain"/>
    <property type="match status" value="1"/>
</dbReference>
<dbReference type="Gene3D" id="3.30.360.10">
    <property type="entry name" value="Dihydrodipicolinate Reductase, domain 2"/>
    <property type="match status" value="1"/>
</dbReference>
<dbReference type="InterPro" id="IPR036291">
    <property type="entry name" value="NAD(P)-bd_dom_sf"/>
</dbReference>
<dbReference type="EC" id="1.1.1.179" evidence="3"/>
<evidence type="ECO:0000313" key="9">
    <source>
        <dbReference type="Proteomes" id="UP001521785"/>
    </source>
</evidence>
<evidence type="ECO:0000256" key="3">
    <source>
        <dbReference type="ARBA" id="ARBA00038984"/>
    </source>
</evidence>
<keyword evidence="9" id="KW-1185">Reference proteome</keyword>
<dbReference type="Pfam" id="PF01408">
    <property type="entry name" value="GFO_IDH_MocA"/>
    <property type="match status" value="1"/>
</dbReference>
<gene>
    <name evidence="8" type="ORF">SLS60_004122</name>
</gene>
<dbReference type="PANTHER" id="PTHR22604">
    <property type="entry name" value="OXIDOREDUCTASES"/>
    <property type="match status" value="1"/>
</dbReference>
<sequence>MASKELPGLRWGIIGCGLISTWFVSDLVLSRSDAAANHTITAVGSSSLEKGNKFVFENCPTQSPAVYDSYTDVYNDPNVDIVYIGTPHPLHHKNVLDAVAAGKHVLCEKPMAMDAQQGQEMAEAARERGVFLMEAMWTRFFPITKELQRLVHEEKSIGDVAAVWVDFGIYMPIKGCNPASRTASKKLGAGALLDIGIYSLTWASLVLDTTPGATPDISANMIFSDHEQPDDRVDEQTAIVLRYPEQRAQAICTASLLYKTSGTFARIEGSKGSISVGGVAASKPGFLIVTPKDGEERRIDYPVEGMGFYYEADAVAQDVQAGRLENATCPLSTTQSMLSRMDSIMASCGLSYSG</sequence>
<feature type="domain" description="GFO/IDH/MocA-like oxidoreductase" evidence="7">
    <location>
        <begin position="153"/>
        <end position="274"/>
    </location>
</feature>
<evidence type="ECO:0000256" key="4">
    <source>
        <dbReference type="ARBA" id="ARBA00042988"/>
    </source>
</evidence>
<dbReference type="Pfam" id="PF22725">
    <property type="entry name" value="GFO_IDH_MocA_C3"/>
    <property type="match status" value="1"/>
</dbReference>
<dbReference type="InterPro" id="IPR050984">
    <property type="entry name" value="Gfo/Idh/MocA_domain"/>
</dbReference>
<evidence type="ECO:0000313" key="8">
    <source>
        <dbReference type="EMBL" id="KAL1606715.1"/>
    </source>
</evidence>
<dbReference type="SUPFAM" id="SSF51735">
    <property type="entry name" value="NAD(P)-binding Rossmann-fold domains"/>
    <property type="match status" value="1"/>
</dbReference>
<dbReference type="Gene3D" id="3.40.50.720">
    <property type="entry name" value="NAD(P)-binding Rossmann-like Domain"/>
    <property type="match status" value="1"/>
</dbReference>
<comment type="caution">
    <text evidence="8">The sequence shown here is derived from an EMBL/GenBank/DDBJ whole genome shotgun (WGS) entry which is preliminary data.</text>
</comment>
<protein>
    <recommendedName>
        <fullName evidence="3">D-xylose 1-dehydrogenase (NADP(+), D-xylono-1,5-lactone-forming)</fullName>
        <ecNumber evidence="3">1.1.1.179</ecNumber>
    </recommendedName>
    <alternativeName>
        <fullName evidence="4">D-xylose-NADP dehydrogenase</fullName>
    </alternativeName>
</protein>
<dbReference type="InterPro" id="IPR000683">
    <property type="entry name" value="Gfo/Idh/MocA-like_OxRdtase_N"/>
</dbReference>
<evidence type="ECO:0000259" key="7">
    <source>
        <dbReference type="Pfam" id="PF22725"/>
    </source>
</evidence>
<name>A0ABR3RQK7_9PLEO</name>
<comment type="catalytic activity">
    <reaction evidence="5">
        <text>D-xylose + NADP(+) = D-xylono-1,5-lactone + NADPH + H(+)</text>
        <dbReference type="Rhea" id="RHEA:22000"/>
        <dbReference type="ChEBI" id="CHEBI:15378"/>
        <dbReference type="ChEBI" id="CHEBI:15867"/>
        <dbReference type="ChEBI" id="CHEBI:53455"/>
        <dbReference type="ChEBI" id="CHEBI:57783"/>
        <dbReference type="ChEBI" id="CHEBI:58349"/>
        <dbReference type="EC" id="1.1.1.179"/>
    </reaction>
</comment>
<organism evidence="8 9">
    <name type="scientific">Paraconiothyrium brasiliense</name>
    <dbReference type="NCBI Taxonomy" id="300254"/>
    <lineage>
        <taxon>Eukaryota</taxon>
        <taxon>Fungi</taxon>
        <taxon>Dikarya</taxon>
        <taxon>Ascomycota</taxon>
        <taxon>Pezizomycotina</taxon>
        <taxon>Dothideomycetes</taxon>
        <taxon>Pleosporomycetidae</taxon>
        <taxon>Pleosporales</taxon>
        <taxon>Massarineae</taxon>
        <taxon>Didymosphaeriaceae</taxon>
        <taxon>Paraconiothyrium</taxon>
    </lineage>
</organism>
<dbReference type="InterPro" id="IPR055170">
    <property type="entry name" value="GFO_IDH_MocA-like_dom"/>
</dbReference>
<reference evidence="8 9" key="1">
    <citation type="submission" date="2024-02" db="EMBL/GenBank/DDBJ databases">
        <title>De novo assembly and annotation of 12 fungi associated with fruit tree decline syndrome in Ontario, Canada.</title>
        <authorList>
            <person name="Sulman M."/>
            <person name="Ellouze W."/>
            <person name="Ilyukhin E."/>
        </authorList>
    </citation>
    <scope>NUCLEOTIDE SEQUENCE [LARGE SCALE GENOMIC DNA]</scope>
    <source>
        <strain evidence="8 9">M42-189</strain>
    </source>
</reference>
<comment type="similarity">
    <text evidence="1">Belongs to the Gfo/Idh/MocA family.</text>
</comment>
<dbReference type="PANTHER" id="PTHR22604:SF105">
    <property type="entry name" value="TRANS-1,2-DIHYDROBENZENE-1,2-DIOL DEHYDROGENASE"/>
    <property type="match status" value="1"/>
</dbReference>
<proteinExistence type="inferred from homology"/>
<dbReference type="EMBL" id="JAKJXO020000004">
    <property type="protein sequence ID" value="KAL1606715.1"/>
    <property type="molecule type" value="Genomic_DNA"/>
</dbReference>
<evidence type="ECO:0000256" key="1">
    <source>
        <dbReference type="ARBA" id="ARBA00010928"/>
    </source>
</evidence>
<dbReference type="Proteomes" id="UP001521785">
    <property type="component" value="Unassembled WGS sequence"/>
</dbReference>
<accession>A0ABR3RQK7</accession>
<evidence type="ECO:0000256" key="5">
    <source>
        <dbReference type="ARBA" id="ARBA00049233"/>
    </source>
</evidence>
<keyword evidence="2" id="KW-0560">Oxidoreductase</keyword>
<evidence type="ECO:0000259" key="6">
    <source>
        <dbReference type="Pfam" id="PF01408"/>
    </source>
</evidence>
<feature type="domain" description="Gfo/Idh/MocA-like oxidoreductase N-terminal" evidence="6">
    <location>
        <begin position="9"/>
        <end position="134"/>
    </location>
</feature>